<accession>A0A9N9I9W8</accession>
<dbReference type="AlphaFoldDB" id="A0A9N9I9W8"/>
<gene>
    <name evidence="2" type="ORF">FMOSSE_LOCUS15399</name>
</gene>
<proteinExistence type="predicted"/>
<evidence type="ECO:0000256" key="1">
    <source>
        <dbReference type="SAM" id="MobiDB-lite"/>
    </source>
</evidence>
<evidence type="ECO:0000313" key="2">
    <source>
        <dbReference type="EMBL" id="CAG8726813.1"/>
    </source>
</evidence>
<evidence type="ECO:0000313" key="3">
    <source>
        <dbReference type="Proteomes" id="UP000789375"/>
    </source>
</evidence>
<feature type="non-terminal residue" evidence="2">
    <location>
        <position position="1"/>
    </location>
</feature>
<name>A0A9N9I9W8_FUNMO</name>
<dbReference type="EMBL" id="CAJVPP010015425">
    <property type="protein sequence ID" value="CAG8726813.1"/>
    <property type="molecule type" value="Genomic_DNA"/>
</dbReference>
<protein>
    <submittedName>
        <fullName evidence="2">10088_t:CDS:1</fullName>
    </submittedName>
</protein>
<dbReference type="Proteomes" id="UP000789375">
    <property type="component" value="Unassembled WGS sequence"/>
</dbReference>
<feature type="region of interest" description="Disordered" evidence="1">
    <location>
        <begin position="60"/>
        <end position="84"/>
    </location>
</feature>
<organism evidence="2 3">
    <name type="scientific">Funneliformis mosseae</name>
    <name type="common">Endomycorrhizal fungus</name>
    <name type="synonym">Glomus mosseae</name>
    <dbReference type="NCBI Taxonomy" id="27381"/>
    <lineage>
        <taxon>Eukaryota</taxon>
        <taxon>Fungi</taxon>
        <taxon>Fungi incertae sedis</taxon>
        <taxon>Mucoromycota</taxon>
        <taxon>Glomeromycotina</taxon>
        <taxon>Glomeromycetes</taxon>
        <taxon>Glomerales</taxon>
        <taxon>Glomeraceae</taxon>
        <taxon>Funneliformis</taxon>
    </lineage>
</organism>
<sequence length="84" mass="9445">LTSRVAVKVTNKIANSKAASTSTTKVKEAAKIVANFTLKNINHVDSHSNKVKINHYDEFNEEIGNNEDDDSNYEYDNDNEKDDN</sequence>
<feature type="non-terminal residue" evidence="2">
    <location>
        <position position="84"/>
    </location>
</feature>
<keyword evidence="3" id="KW-1185">Reference proteome</keyword>
<reference evidence="2" key="1">
    <citation type="submission" date="2021-06" db="EMBL/GenBank/DDBJ databases">
        <authorList>
            <person name="Kallberg Y."/>
            <person name="Tangrot J."/>
            <person name="Rosling A."/>
        </authorList>
    </citation>
    <scope>NUCLEOTIDE SEQUENCE</scope>
    <source>
        <strain evidence="2">87-6 pot B 2015</strain>
    </source>
</reference>
<comment type="caution">
    <text evidence="2">The sequence shown here is derived from an EMBL/GenBank/DDBJ whole genome shotgun (WGS) entry which is preliminary data.</text>
</comment>